<dbReference type="Gene3D" id="3.40.630.30">
    <property type="match status" value="1"/>
</dbReference>
<dbReference type="InterPro" id="IPR000182">
    <property type="entry name" value="GNAT_dom"/>
</dbReference>
<comment type="caution">
    <text evidence="2">The sequence shown here is derived from an EMBL/GenBank/DDBJ whole genome shotgun (WGS) entry which is preliminary data.</text>
</comment>
<dbReference type="PANTHER" id="PTHR43415:SF3">
    <property type="entry name" value="GNAT-FAMILY ACETYLTRANSFERASE"/>
    <property type="match status" value="1"/>
</dbReference>
<accession>A0A9J6P6Z3</accession>
<evidence type="ECO:0000313" key="3">
    <source>
        <dbReference type="Proteomes" id="UP001056429"/>
    </source>
</evidence>
<evidence type="ECO:0000259" key="1">
    <source>
        <dbReference type="PROSITE" id="PS51186"/>
    </source>
</evidence>
<dbReference type="PROSITE" id="PS51186">
    <property type="entry name" value="GNAT"/>
    <property type="match status" value="1"/>
</dbReference>
<protein>
    <submittedName>
        <fullName evidence="2">GNAT family N-acetyltransferase</fullName>
    </submittedName>
</protein>
<gene>
    <name evidence="2" type="ORF">KDK92_19270</name>
</gene>
<organism evidence="2 3">
    <name type="scientific">Oceanirhabdus seepicola</name>
    <dbReference type="NCBI Taxonomy" id="2828781"/>
    <lineage>
        <taxon>Bacteria</taxon>
        <taxon>Bacillati</taxon>
        <taxon>Bacillota</taxon>
        <taxon>Clostridia</taxon>
        <taxon>Eubacteriales</taxon>
        <taxon>Clostridiaceae</taxon>
        <taxon>Oceanirhabdus</taxon>
    </lineage>
</organism>
<evidence type="ECO:0000313" key="2">
    <source>
        <dbReference type="EMBL" id="MCM1991886.1"/>
    </source>
</evidence>
<name>A0A9J6P6Z3_9CLOT</name>
<dbReference type="Pfam" id="PF13302">
    <property type="entry name" value="Acetyltransf_3"/>
    <property type="match status" value="1"/>
</dbReference>
<reference evidence="2" key="2">
    <citation type="submission" date="2021-04" db="EMBL/GenBank/DDBJ databases">
        <authorList>
            <person name="Dong X."/>
        </authorList>
    </citation>
    <scope>NUCLEOTIDE SEQUENCE</scope>
    <source>
        <strain evidence="2">ZWT</strain>
    </source>
</reference>
<dbReference type="PANTHER" id="PTHR43415">
    <property type="entry name" value="SPERMIDINE N(1)-ACETYLTRANSFERASE"/>
    <property type="match status" value="1"/>
</dbReference>
<dbReference type="AlphaFoldDB" id="A0A9J6P6Z3"/>
<dbReference type="GO" id="GO:0016747">
    <property type="term" value="F:acyltransferase activity, transferring groups other than amino-acyl groups"/>
    <property type="evidence" value="ECO:0007669"/>
    <property type="project" value="InterPro"/>
</dbReference>
<dbReference type="SUPFAM" id="SSF55729">
    <property type="entry name" value="Acyl-CoA N-acyltransferases (Nat)"/>
    <property type="match status" value="1"/>
</dbReference>
<dbReference type="RefSeq" id="WP_250861020.1">
    <property type="nucleotide sequence ID" value="NZ_JAGSOJ010000004.1"/>
</dbReference>
<keyword evidence="3" id="KW-1185">Reference proteome</keyword>
<dbReference type="Proteomes" id="UP001056429">
    <property type="component" value="Unassembled WGS sequence"/>
</dbReference>
<reference evidence="2" key="1">
    <citation type="journal article" date="2021" name="mSystems">
        <title>Bacteria and Archaea Synergistically Convert Glycine Betaine to Biogenic Methane in the Formosa Cold Seep of the South China Sea.</title>
        <authorList>
            <person name="Li L."/>
            <person name="Zhang W."/>
            <person name="Zhang S."/>
            <person name="Song L."/>
            <person name="Sun Q."/>
            <person name="Zhang H."/>
            <person name="Xiang H."/>
            <person name="Dong X."/>
        </authorList>
    </citation>
    <scope>NUCLEOTIDE SEQUENCE</scope>
    <source>
        <strain evidence="2">ZWT</strain>
    </source>
</reference>
<dbReference type="InterPro" id="IPR016181">
    <property type="entry name" value="Acyl_CoA_acyltransferase"/>
</dbReference>
<proteinExistence type="predicted"/>
<dbReference type="EMBL" id="JAGSOJ010000004">
    <property type="protein sequence ID" value="MCM1991886.1"/>
    <property type="molecule type" value="Genomic_DNA"/>
</dbReference>
<feature type="domain" description="N-acetyltransferase" evidence="1">
    <location>
        <begin position="9"/>
        <end position="176"/>
    </location>
</feature>
<sequence>MPHYYGDRIVLREYRQEDFECIRGWVNDPEITANLSDIFIFPHTASNTEAYMNFINSKKGLEKTNFIIANKDTQEYIGQIDLIEVDWRSRFAVLGIVIGTKGNRGKGYGSEAIKVMQHIVFNVLNLNRLELEVHDYNKRAIRCYEKCGFKEEGRLKEKFFHNGEYTDYLIMSILKSDYDEMNK</sequence>